<sequence>MNNQTNTTDKSRRKFVAMGATVAGLSLTPGVQLISVANAAADNEPASDKIRWGLLIDTNKCAKGCNKCVESCDEEFGLTPQQDSKSNPEQQTHYIRKVDLVNKQTKRSVSLPLMCQHCENPPCVDVCPTGASMKRADGIVKVDMHRCIGCRFCMLACPYKARSFVHEDITNQKAYAPRGKGCVESCNLCSHRIDEKGAKATPACVESCNSKGGKAMVFGDLNDEKSTISKTLKKHSSTQLRADLGLNTGVRYRGL</sequence>
<dbReference type="PROSITE" id="PS51379">
    <property type="entry name" value="4FE4S_FER_2"/>
    <property type="match status" value="2"/>
</dbReference>
<dbReference type="InterPro" id="IPR017896">
    <property type="entry name" value="4Fe4S_Fe-S-bd"/>
</dbReference>
<evidence type="ECO:0000313" key="6">
    <source>
        <dbReference type="EMBL" id="VAW75964.1"/>
    </source>
</evidence>
<dbReference type="GO" id="GO:0051539">
    <property type="term" value="F:4 iron, 4 sulfur cluster binding"/>
    <property type="evidence" value="ECO:0007669"/>
    <property type="project" value="UniProtKB-KW"/>
</dbReference>
<dbReference type="PANTHER" id="PTHR43177">
    <property type="entry name" value="PROTEIN NRFC"/>
    <property type="match status" value="1"/>
</dbReference>
<feature type="domain" description="4Fe-4S ferredoxin-type" evidence="5">
    <location>
        <begin position="52"/>
        <end position="83"/>
    </location>
</feature>
<dbReference type="PROSITE" id="PS00198">
    <property type="entry name" value="4FE4S_FER_1"/>
    <property type="match status" value="1"/>
</dbReference>
<evidence type="ECO:0000256" key="3">
    <source>
        <dbReference type="ARBA" id="ARBA00023004"/>
    </source>
</evidence>
<dbReference type="InterPro" id="IPR006311">
    <property type="entry name" value="TAT_signal"/>
</dbReference>
<evidence type="ECO:0000256" key="2">
    <source>
        <dbReference type="ARBA" id="ARBA00022723"/>
    </source>
</evidence>
<dbReference type="EMBL" id="UOFL01000096">
    <property type="protein sequence ID" value="VAW75964.1"/>
    <property type="molecule type" value="Genomic_DNA"/>
</dbReference>
<dbReference type="Pfam" id="PF13247">
    <property type="entry name" value="Fer4_11"/>
    <property type="match status" value="1"/>
</dbReference>
<accession>A0A3B0Z3Z2</accession>
<dbReference type="NCBIfam" id="NF045797">
    <property type="entry name" value="DsrO"/>
    <property type="match status" value="1"/>
</dbReference>
<gene>
    <name evidence="6" type="ORF">MNBD_GAMMA12-2641</name>
</gene>
<feature type="domain" description="4Fe-4S ferredoxin-type" evidence="5">
    <location>
        <begin position="138"/>
        <end position="167"/>
    </location>
</feature>
<dbReference type="GO" id="GO:0046872">
    <property type="term" value="F:metal ion binding"/>
    <property type="evidence" value="ECO:0007669"/>
    <property type="project" value="UniProtKB-KW"/>
</dbReference>
<keyword evidence="2" id="KW-0479">Metal-binding</keyword>
<dbReference type="InterPro" id="IPR050954">
    <property type="entry name" value="ET_IronSulfur_Cluster-Binding"/>
</dbReference>
<proteinExistence type="predicted"/>
<dbReference type="InterPro" id="IPR054822">
    <property type="entry name" value="DsrO-like"/>
</dbReference>
<keyword evidence="1" id="KW-0004">4Fe-4S</keyword>
<protein>
    <submittedName>
        <fullName evidence="6">Sulfite reduction-associated complex DsrMKJOP iron-sulfur protein DsrO (=HmeA)</fullName>
    </submittedName>
</protein>
<organism evidence="6">
    <name type="scientific">hydrothermal vent metagenome</name>
    <dbReference type="NCBI Taxonomy" id="652676"/>
    <lineage>
        <taxon>unclassified sequences</taxon>
        <taxon>metagenomes</taxon>
        <taxon>ecological metagenomes</taxon>
    </lineage>
</organism>
<dbReference type="CDD" id="cd10551">
    <property type="entry name" value="PsrB"/>
    <property type="match status" value="1"/>
</dbReference>
<keyword evidence="4" id="KW-0411">Iron-sulfur</keyword>
<reference evidence="6" key="1">
    <citation type="submission" date="2018-06" db="EMBL/GenBank/DDBJ databases">
        <authorList>
            <person name="Zhirakovskaya E."/>
        </authorList>
    </citation>
    <scope>NUCLEOTIDE SEQUENCE</scope>
</reference>
<dbReference type="PROSITE" id="PS51318">
    <property type="entry name" value="TAT"/>
    <property type="match status" value="1"/>
</dbReference>
<dbReference type="PANTHER" id="PTHR43177:SF3">
    <property type="entry name" value="PROTEIN NRFC HOMOLOG"/>
    <property type="match status" value="1"/>
</dbReference>
<evidence type="ECO:0000256" key="4">
    <source>
        <dbReference type="ARBA" id="ARBA00023014"/>
    </source>
</evidence>
<dbReference type="InterPro" id="IPR017900">
    <property type="entry name" value="4Fe4S_Fe_S_CS"/>
</dbReference>
<evidence type="ECO:0000259" key="5">
    <source>
        <dbReference type="PROSITE" id="PS51379"/>
    </source>
</evidence>
<keyword evidence="3" id="KW-0408">Iron</keyword>
<dbReference type="AlphaFoldDB" id="A0A3B0Z3Z2"/>
<dbReference type="SUPFAM" id="SSF54862">
    <property type="entry name" value="4Fe-4S ferredoxins"/>
    <property type="match status" value="1"/>
</dbReference>
<dbReference type="Gene3D" id="3.30.70.20">
    <property type="match status" value="2"/>
</dbReference>
<name>A0A3B0Z3Z2_9ZZZZ</name>
<evidence type="ECO:0000256" key="1">
    <source>
        <dbReference type="ARBA" id="ARBA00022485"/>
    </source>
</evidence>